<evidence type="ECO:0000313" key="2">
    <source>
        <dbReference type="Proteomes" id="UP000050863"/>
    </source>
</evidence>
<dbReference type="RefSeq" id="WP_057833697.1">
    <property type="nucleotide sequence ID" value="NZ_LLXZ01000010.1"/>
</dbReference>
<evidence type="ECO:0000313" key="1">
    <source>
        <dbReference type="EMBL" id="KRR14838.1"/>
    </source>
</evidence>
<comment type="caution">
    <text evidence="1">The sequence shown here is derived from an EMBL/GenBank/DDBJ whole genome shotgun (WGS) entry which is preliminary data.</text>
</comment>
<name>A0A0R3MCC3_9BRAD</name>
<dbReference type="AlphaFoldDB" id="A0A0R3MCC3"/>
<sequence>MLDLAERIVMAQRHVETGQGVIVRQRNIVARKHGRGVDASGAEELLARFEQCQAIFENNLERLLLEREPHR</sequence>
<accession>A0A0R3MCC3</accession>
<gene>
    <name evidence="1" type="ORF">CQ12_28650</name>
</gene>
<dbReference type="Proteomes" id="UP000050863">
    <property type="component" value="Unassembled WGS sequence"/>
</dbReference>
<organism evidence="1 2">
    <name type="scientific">Bradyrhizobium jicamae</name>
    <dbReference type="NCBI Taxonomy" id="280332"/>
    <lineage>
        <taxon>Bacteria</taxon>
        <taxon>Pseudomonadati</taxon>
        <taxon>Pseudomonadota</taxon>
        <taxon>Alphaproteobacteria</taxon>
        <taxon>Hyphomicrobiales</taxon>
        <taxon>Nitrobacteraceae</taxon>
        <taxon>Bradyrhizobium</taxon>
    </lineage>
</organism>
<keyword evidence="2" id="KW-1185">Reference proteome</keyword>
<reference evidence="1 2" key="1">
    <citation type="submission" date="2014-03" db="EMBL/GenBank/DDBJ databases">
        <title>Bradyrhizobium valentinum sp. nov., isolated from effective nodules of Lupinus mariae-josephae, a lupine endemic of basic-lime soils in Eastern Spain.</title>
        <authorList>
            <person name="Duran D."/>
            <person name="Rey L."/>
            <person name="Navarro A."/>
            <person name="Busquets A."/>
            <person name="Imperial J."/>
            <person name="Ruiz-Argueso T."/>
        </authorList>
    </citation>
    <scope>NUCLEOTIDE SEQUENCE [LARGE SCALE GENOMIC DNA]</scope>
    <source>
        <strain evidence="1 2">PAC68</strain>
    </source>
</reference>
<protein>
    <submittedName>
        <fullName evidence="1">Uncharacterized protein</fullName>
    </submittedName>
</protein>
<proteinExistence type="predicted"/>
<dbReference type="EMBL" id="LLXZ01000010">
    <property type="protein sequence ID" value="KRR14838.1"/>
    <property type="molecule type" value="Genomic_DNA"/>
</dbReference>